<dbReference type="OrthoDB" id="10399366at2759"/>
<protein>
    <submittedName>
        <fullName evidence="1">Uncharacterized protein</fullName>
    </submittedName>
</protein>
<evidence type="ECO:0000313" key="1">
    <source>
        <dbReference type="EMBL" id="OLQ01457.1"/>
    </source>
</evidence>
<dbReference type="AlphaFoldDB" id="A0A1Q9E205"/>
<name>A0A1Q9E205_SYMMI</name>
<dbReference type="Proteomes" id="UP000186817">
    <property type="component" value="Unassembled WGS sequence"/>
</dbReference>
<evidence type="ECO:0000313" key="2">
    <source>
        <dbReference type="Proteomes" id="UP000186817"/>
    </source>
</evidence>
<accession>A0A1Q9E205</accession>
<keyword evidence="2" id="KW-1185">Reference proteome</keyword>
<reference evidence="1 2" key="1">
    <citation type="submission" date="2016-02" db="EMBL/GenBank/DDBJ databases">
        <title>Genome analysis of coral dinoflagellate symbionts highlights evolutionary adaptations to a symbiotic lifestyle.</title>
        <authorList>
            <person name="Aranda M."/>
            <person name="Li Y."/>
            <person name="Liew Y.J."/>
            <person name="Baumgarten S."/>
            <person name="Simakov O."/>
            <person name="Wilson M."/>
            <person name="Piel J."/>
            <person name="Ashoor H."/>
            <person name="Bougouffa S."/>
            <person name="Bajic V.B."/>
            <person name="Ryu T."/>
            <person name="Ravasi T."/>
            <person name="Bayer T."/>
            <person name="Micklem G."/>
            <person name="Kim H."/>
            <person name="Bhak J."/>
            <person name="Lajeunesse T.C."/>
            <person name="Voolstra C.R."/>
        </authorList>
    </citation>
    <scope>NUCLEOTIDE SEQUENCE [LARGE SCALE GENOMIC DNA]</scope>
    <source>
        <strain evidence="1 2">CCMP2467</strain>
    </source>
</reference>
<dbReference type="EMBL" id="LSRX01000291">
    <property type="protein sequence ID" value="OLQ01457.1"/>
    <property type="molecule type" value="Genomic_DNA"/>
</dbReference>
<organism evidence="1 2">
    <name type="scientific">Symbiodinium microadriaticum</name>
    <name type="common">Dinoflagellate</name>
    <name type="synonym">Zooxanthella microadriatica</name>
    <dbReference type="NCBI Taxonomy" id="2951"/>
    <lineage>
        <taxon>Eukaryota</taxon>
        <taxon>Sar</taxon>
        <taxon>Alveolata</taxon>
        <taxon>Dinophyceae</taxon>
        <taxon>Suessiales</taxon>
        <taxon>Symbiodiniaceae</taxon>
        <taxon>Symbiodinium</taxon>
    </lineage>
</organism>
<sequence>MTPTIPGHPVDVQETPWSMLYTVDEVIAEIVNTNTDTSTTSTTSSTSLAAAPNSPWLMLYTMDETITEVVHFGTGSLTPSSSTTSTTTTSLDAPGPVLVMEPVWSALGTMDAPPPGLAHVSLPEGDHAAAAAPDTPVNSDVVWDVIGDAFAVRGPAMTGAYFHGNVRLSRPFGGILHVAAVAAHFKSEEAVVAYSVAILDFRNHQDKVLTCLADMSALARTRGDARDFAYVEDGQDESAPLTPYRTRVQADLERDLGRRKGRCNFLDTLAFQVVIAMVTMRSSIYG</sequence>
<proteinExistence type="predicted"/>
<gene>
    <name evidence="1" type="ORF">AK812_SmicGene15808</name>
</gene>
<comment type="caution">
    <text evidence="1">The sequence shown here is derived from an EMBL/GenBank/DDBJ whole genome shotgun (WGS) entry which is preliminary data.</text>
</comment>